<dbReference type="AlphaFoldDB" id="A0A9P9IEL2"/>
<dbReference type="Proteomes" id="UP000700596">
    <property type="component" value="Unassembled WGS sequence"/>
</dbReference>
<dbReference type="InterPro" id="IPR056125">
    <property type="entry name" value="DUF7708"/>
</dbReference>
<keyword evidence="3" id="KW-1185">Reference proteome</keyword>
<sequence length="524" mass="59952">MDDQTKLLSRGNARDEWFPTTVAWASAAHVLKGHRAYLKSRIPMIKKHAATELRKMICGAKDHQYKEAGVEFNLMDSIEKLSLDDLCSYIKKEKAGLESAKVDLDLRRSRGFHKVSARSQDFVVKFDRFTEAYSGIVNVISLVDKQYGGVASATLALLFATVTMKSKNEGAIISSMDQISDRLPDLRVYQKIYPDENLGFMLSNAYKDVICLVREATRYFQDTSLGRQFRVIGKPTEFETMEEKMRSNFSSIRMKCETLLAQRVDLLAKDLEGMRQRTDIESVHTIRSLLKVGCYQQKRINNKLKEYRMILATVFDKDRRREKLGLSDFYNTPTGKCWEGNGSIVLVLFGCNASGNLSPDSWLSPVAADIVLNLLESGRCVAYIFDDDDKPSTFENILARVIVQILEKNPSTVRAANDWGEIRNSIESEVEYKREGLRDALMKIINLQKESVYIILHRPEMSQDSPRDLIETMIFLAKSSQVELKVLIVQRSEFWDLDKNRSGLGKETKAELFQTLRLDQRRLR</sequence>
<accession>A0A9P9IEL2</accession>
<name>A0A9P9IEL2_9PLEO</name>
<proteinExistence type="predicted"/>
<organism evidence="2 3">
    <name type="scientific">Dendryphion nanum</name>
    <dbReference type="NCBI Taxonomy" id="256645"/>
    <lineage>
        <taxon>Eukaryota</taxon>
        <taxon>Fungi</taxon>
        <taxon>Dikarya</taxon>
        <taxon>Ascomycota</taxon>
        <taxon>Pezizomycotina</taxon>
        <taxon>Dothideomycetes</taxon>
        <taxon>Pleosporomycetidae</taxon>
        <taxon>Pleosporales</taxon>
        <taxon>Torulaceae</taxon>
        <taxon>Dendryphion</taxon>
    </lineage>
</organism>
<feature type="domain" description="DUF7708" evidence="1">
    <location>
        <begin position="122"/>
        <end position="257"/>
    </location>
</feature>
<evidence type="ECO:0000313" key="3">
    <source>
        <dbReference type="Proteomes" id="UP000700596"/>
    </source>
</evidence>
<dbReference type="EMBL" id="JAGMWT010000013">
    <property type="protein sequence ID" value="KAH7117901.1"/>
    <property type="molecule type" value="Genomic_DNA"/>
</dbReference>
<reference evidence="2" key="1">
    <citation type="journal article" date="2021" name="Nat. Commun.">
        <title>Genetic determinants of endophytism in the Arabidopsis root mycobiome.</title>
        <authorList>
            <person name="Mesny F."/>
            <person name="Miyauchi S."/>
            <person name="Thiergart T."/>
            <person name="Pickel B."/>
            <person name="Atanasova L."/>
            <person name="Karlsson M."/>
            <person name="Huettel B."/>
            <person name="Barry K.W."/>
            <person name="Haridas S."/>
            <person name="Chen C."/>
            <person name="Bauer D."/>
            <person name="Andreopoulos W."/>
            <person name="Pangilinan J."/>
            <person name="LaButti K."/>
            <person name="Riley R."/>
            <person name="Lipzen A."/>
            <person name="Clum A."/>
            <person name="Drula E."/>
            <person name="Henrissat B."/>
            <person name="Kohler A."/>
            <person name="Grigoriev I.V."/>
            <person name="Martin F.M."/>
            <person name="Hacquard S."/>
        </authorList>
    </citation>
    <scope>NUCLEOTIDE SEQUENCE</scope>
    <source>
        <strain evidence="2">MPI-CAGE-CH-0243</strain>
    </source>
</reference>
<evidence type="ECO:0000313" key="2">
    <source>
        <dbReference type="EMBL" id="KAH7117901.1"/>
    </source>
</evidence>
<dbReference type="OrthoDB" id="5389929at2759"/>
<protein>
    <recommendedName>
        <fullName evidence="1">DUF7708 domain-containing protein</fullName>
    </recommendedName>
</protein>
<evidence type="ECO:0000259" key="1">
    <source>
        <dbReference type="Pfam" id="PF24809"/>
    </source>
</evidence>
<comment type="caution">
    <text evidence="2">The sequence shown here is derived from an EMBL/GenBank/DDBJ whole genome shotgun (WGS) entry which is preliminary data.</text>
</comment>
<gene>
    <name evidence="2" type="ORF">B0J11DRAFT_592407</name>
</gene>
<dbReference type="Pfam" id="PF24809">
    <property type="entry name" value="DUF7708"/>
    <property type="match status" value="1"/>
</dbReference>